<dbReference type="SMART" id="SM01252">
    <property type="entry name" value="KilA-N"/>
    <property type="match status" value="1"/>
</dbReference>
<organism evidence="3">
    <name type="scientific">viral metagenome</name>
    <dbReference type="NCBI Taxonomy" id="1070528"/>
    <lineage>
        <taxon>unclassified sequences</taxon>
        <taxon>metagenomes</taxon>
        <taxon>organismal metagenomes</taxon>
    </lineage>
</organism>
<dbReference type="InterPro" id="IPR017880">
    <property type="entry name" value="KilA_N"/>
</dbReference>
<dbReference type="PROSITE" id="PS51301">
    <property type="entry name" value="KILA_N"/>
    <property type="match status" value="1"/>
</dbReference>
<dbReference type="Pfam" id="PF04383">
    <property type="entry name" value="KilA-N"/>
    <property type="match status" value="1"/>
</dbReference>
<reference evidence="3" key="1">
    <citation type="journal article" date="2020" name="Nature">
        <title>Giant virus diversity and host interactions through global metagenomics.</title>
        <authorList>
            <person name="Schulz F."/>
            <person name="Roux S."/>
            <person name="Paez-Espino D."/>
            <person name="Jungbluth S."/>
            <person name="Walsh D.A."/>
            <person name="Denef V.J."/>
            <person name="McMahon K.D."/>
            <person name="Konstantinidis K.T."/>
            <person name="Eloe-Fadrosh E.A."/>
            <person name="Kyrpides N.C."/>
            <person name="Woyke T."/>
        </authorList>
    </citation>
    <scope>NUCLEOTIDE SEQUENCE</scope>
    <source>
        <strain evidence="3">GVMAG-S-1101169-75</strain>
    </source>
</reference>
<dbReference type="InterPro" id="IPR036887">
    <property type="entry name" value="HTH_APSES_sf"/>
</dbReference>
<proteinExistence type="predicted"/>
<evidence type="ECO:0000256" key="1">
    <source>
        <dbReference type="SAM" id="Coils"/>
    </source>
</evidence>
<protein>
    <recommendedName>
        <fullName evidence="2">KilA-N domain-containing protein</fullName>
    </recommendedName>
</protein>
<accession>A0A6C0K718</accession>
<feature type="domain" description="KilA-N" evidence="2">
    <location>
        <begin position="297"/>
        <end position="399"/>
    </location>
</feature>
<dbReference type="GO" id="GO:0003677">
    <property type="term" value="F:DNA binding"/>
    <property type="evidence" value="ECO:0007669"/>
    <property type="project" value="InterPro"/>
</dbReference>
<name>A0A6C0K718_9ZZZZ</name>
<sequence length="569" mass="66610">MTITCVTNPHSFVKECAEKGINLELLEEAMSCVGQQKVCEMFKGKSLRGNAHCISQGTMQNWVYTMKYARDHPEEEDKDPYQARSIEKNGTVYDEFVALVRKPIEEKVRKSWEALSGKKLGDEAHRHGISLGIRNANALKKLKDKMMQMYDRRKERFWDSLQEEEFSQEQEGTDTNYWMMNILTLRIIAKERGIYFLHFTKEEIIQSLEAFDQKKNLKGTTTEEEDVSNDYDNMTSKQLKDLAKERGFRVYNNLNNTVLRQHHREYDEALHRKQQEEILKAQSPDIDDNTVDTMEFKLTLQDGENHPILIRKDGMVNATMLCKAGGKQFNDYMRNKQSQDLIEAIRSETGIPVSKIVETYKGGDVRFQGSWIHRLIAIDCARWLNPRFSLQIMKWTDEILTKGSVQIEKPLLPMVDRNAYDLEAEQLEKEVNPILFSNTFSLYIAYIGEEGLLKIGSSDCRLKEREQKHNSSCETLYPQFRFIGIFPISSGIMESKIHSLLDKYRYAYQKQKEVYRPDMPLKSFLDMIKNLLEENDLKYQFQKAKQEIMELRIRNAELELRLLKMEQSP</sequence>
<evidence type="ECO:0000313" key="3">
    <source>
        <dbReference type="EMBL" id="QHU12058.1"/>
    </source>
</evidence>
<dbReference type="AlphaFoldDB" id="A0A6C0K718"/>
<dbReference type="SUPFAM" id="SSF54616">
    <property type="entry name" value="DNA-binding domain of Mlu1-box binding protein MBP1"/>
    <property type="match status" value="1"/>
</dbReference>
<evidence type="ECO:0000259" key="2">
    <source>
        <dbReference type="PROSITE" id="PS51301"/>
    </source>
</evidence>
<dbReference type="EMBL" id="MN740796">
    <property type="protein sequence ID" value="QHU12058.1"/>
    <property type="molecule type" value="Genomic_DNA"/>
</dbReference>
<keyword evidence="1" id="KW-0175">Coiled coil</keyword>
<feature type="coiled-coil region" evidence="1">
    <location>
        <begin position="534"/>
        <end position="568"/>
    </location>
</feature>
<dbReference type="InterPro" id="IPR018004">
    <property type="entry name" value="KilA/APSES_HTH"/>
</dbReference>